<evidence type="ECO:0000256" key="1">
    <source>
        <dbReference type="ARBA" id="ARBA00010136"/>
    </source>
</evidence>
<dbReference type="InterPro" id="IPR027268">
    <property type="entry name" value="Peptidase_M4/M1_CTD_sf"/>
</dbReference>
<evidence type="ECO:0000313" key="15">
    <source>
        <dbReference type="WBParaSite" id="BXY_0484500.1"/>
    </source>
</evidence>
<dbReference type="EC" id="3.4.11.-" evidence="10"/>
<dbReference type="InterPro" id="IPR050344">
    <property type="entry name" value="Peptidase_M1_aminopeptidases"/>
</dbReference>
<dbReference type="InterPro" id="IPR001930">
    <property type="entry name" value="Peptidase_M1"/>
</dbReference>
<evidence type="ECO:0000256" key="8">
    <source>
        <dbReference type="PIRSR" id="PIRSR634016-3"/>
    </source>
</evidence>
<dbReference type="InterPro" id="IPR042097">
    <property type="entry name" value="Aminopeptidase_N-like_N_sf"/>
</dbReference>
<evidence type="ECO:0000259" key="13">
    <source>
        <dbReference type="Pfam" id="PF17900"/>
    </source>
</evidence>
<dbReference type="SUPFAM" id="SSF63737">
    <property type="entry name" value="Leukotriene A4 hydrolase N-terminal domain"/>
    <property type="match status" value="1"/>
</dbReference>
<reference evidence="15" key="1">
    <citation type="submission" date="2016-11" db="UniProtKB">
        <authorList>
            <consortium name="WormBaseParasite"/>
        </authorList>
    </citation>
    <scope>IDENTIFICATION</scope>
</reference>
<keyword evidence="11" id="KW-0732">Signal</keyword>
<evidence type="ECO:0000256" key="7">
    <source>
        <dbReference type="PIRSR" id="PIRSR634016-1"/>
    </source>
</evidence>
<dbReference type="PRINTS" id="PR00756">
    <property type="entry name" value="ALADIPTASE"/>
</dbReference>
<dbReference type="WBParaSite" id="BXY_0484500.1">
    <property type="protein sequence ID" value="BXY_0484500.1"/>
    <property type="gene ID" value="BXY_0484500"/>
</dbReference>
<accession>A0A1I7RVT3</accession>
<feature type="domain" description="Aminopeptidase N-like N-terminal" evidence="13">
    <location>
        <begin position="61"/>
        <end position="251"/>
    </location>
</feature>
<evidence type="ECO:0000256" key="6">
    <source>
        <dbReference type="ARBA" id="ARBA00023049"/>
    </source>
</evidence>
<dbReference type="InterPro" id="IPR034016">
    <property type="entry name" value="M1_APN-typ"/>
</dbReference>
<keyword evidence="3 8" id="KW-0479">Metal-binding</keyword>
<name>A0A1I7RVT3_BURXY</name>
<dbReference type="GO" id="GO:0016020">
    <property type="term" value="C:membrane"/>
    <property type="evidence" value="ECO:0007669"/>
    <property type="project" value="TreeGrafter"/>
</dbReference>
<dbReference type="PANTHER" id="PTHR11533:SF293">
    <property type="entry name" value="AMINOPEPTIDASE-2-RELATED"/>
    <property type="match status" value="1"/>
</dbReference>
<dbReference type="Pfam" id="PF17900">
    <property type="entry name" value="Peptidase_M1_N"/>
    <property type="match status" value="1"/>
</dbReference>
<protein>
    <recommendedName>
        <fullName evidence="10">Aminopeptidase</fullName>
        <ecNumber evidence="10">3.4.11.-</ecNumber>
    </recommendedName>
</protein>
<organism evidence="14 15">
    <name type="scientific">Bursaphelenchus xylophilus</name>
    <name type="common">Pinewood nematode worm</name>
    <name type="synonym">Aphelenchoides xylophilus</name>
    <dbReference type="NCBI Taxonomy" id="6326"/>
    <lineage>
        <taxon>Eukaryota</taxon>
        <taxon>Metazoa</taxon>
        <taxon>Ecdysozoa</taxon>
        <taxon>Nematoda</taxon>
        <taxon>Chromadorea</taxon>
        <taxon>Rhabditida</taxon>
        <taxon>Tylenchina</taxon>
        <taxon>Tylenchomorpha</taxon>
        <taxon>Aphelenchoidea</taxon>
        <taxon>Aphelenchoididae</taxon>
        <taxon>Bursaphelenchus</taxon>
    </lineage>
</organism>
<dbReference type="Gene3D" id="1.10.390.10">
    <property type="entry name" value="Neutral Protease Domain 2"/>
    <property type="match status" value="1"/>
</dbReference>
<evidence type="ECO:0000256" key="3">
    <source>
        <dbReference type="ARBA" id="ARBA00022723"/>
    </source>
</evidence>
<keyword evidence="10" id="KW-0031">Aminopeptidase</keyword>
<evidence type="ECO:0000313" key="14">
    <source>
        <dbReference type="Proteomes" id="UP000095284"/>
    </source>
</evidence>
<keyword evidence="2 10" id="KW-0645">Protease</keyword>
<dbReference type="GO" id="GO:0070006">
    <property type="term" value="F:metalloaminopeptidase activity"/>
    <property type="evidence" value="ECO:0007669"/>
    <property type="project" value="TreeGrafter"/>
</dbReference>
<dbReference type="Gene3D" id="2.60.40.1730">
    <property type="entry name" value="tricorn interacting facor f3 domain"/>
    <property type="match status" value="1"/>
</dbReference>
<dbReference type="GO" id="GO:0006508">
    <property type="term" value="P:proteolysis"/>
    <property type="evidence" value="ECO:0007669"/>
    <property type="project" value="UniProtKB-KW"/>
</dbReference>
<feature type="active site" description="Proton acceptor" evidence="7">
    <location>
        <position position="357"/>
    </location>
</feature>
<sequence>MWSFWTILLISLGVSGLPDEYIKKVQKDPLNAFLTSPFDKPRYTLNIHTNDSLPHDVVVHSYDILLEPFFKFPGFSFNKDLLYTFKGSASIVFSVLKPTFQIELASAVKISEYSLTSGRQRISLSKLNITGENHLTLHTTQKLYPLKNYTLHFRYSNEMSQASRGSVYYYEYNDRGNVATSLVASIFETIHAREAFPCFDDPSLKATFKLSLIHPKNAKVYSNAEIGEQHYFDEQRSLTRFKPTAKMSTYLLAFAIGDFVESHATSASGVKIRAMAVNKYRGLTNEAAVIGAHCVDTMENLVRVNYPLSKLDHLDTVEFSAGGMENFGFIIYGDIVPSSFGQTIAESYGQKSVICHETAHQWFGDLVTAQKWGWEFLHESFANYFEAHTVGQLDKYRYFVEISRVPVMMEMVEQFSAGSHPVADNTSHFDSITYDIGGAILNSIRNVLGDRTFYKGLNIYQRENAYANANLDVLLHSFEKAMDTKYLCGNLTFTGYAKDYFLQIGAPIVNVELDDNNVHVITQTPFRKKNLWNVPIFVQDLDTAKERLIWLLKDGSICSPLSTEANAKYFFNNNGKGFAKFNINQTILEAVYKHEKFTGLTKENHEFVVATVTNDLENPELANELIYKILKANGKVSPNLLRHLWTHSKYYNKTLELISNKFDYKNTPENLILGEYFLERAVRAGIESTVDKANQLFEKFTSECKEGSDVVECTEIPPEWRKAVYYKGSRTDSGRSFLNNYRKRLLAHPLNERLKSEIYRTLGL</sequence>
<dbReference type="GO" id="GO:0005615">
    <property type="term" value="C:extracellular space"/>
    <property type="evidence" value="ECO:0007669"/>
    <property type="project" value="TreeGrafter"/>
</dbReference>
<dbReference type="Gene3D" id="1.25.50.20">
    <property type="match status" value="1"/>
</dbReference>
<feature type="signal peptide" evidence="11">
    <location>
        <begin position="1"/>
        <end position="16"/>
    </location>
</feature>
<dbReference type="Proteomes" id="UP000095284">
    <property type="component" value="Unplaced"/>
</dbReference>
<evidence type="ECO:0000256" key="2">
    <source>
        <dbReference type="ARBA" id="ARBA00022670"/>
    </source>
</evidence>
<feature type="site" description="Transition state stabilizer" evidence="9">
    <location>
        <position position="434"/>
    </location>
</feature>
<keyword evidence="6 10" id="KW-0482">Metalloprotease</keyword>
<evidence type="ECO:0000256" key="4">
    <source>
        <dbReference type="ARBA" id="ARBA00022801"/>
    </source>
</evidence>
<feature type="binding site" evidence="8">
    <location>
        <position position="379"/>
    </location>
    <ligand>
        <name>Zn(2+)</name>
        <dbReference type="ChEBI" id="CHEBI:29105"/>
        <note>catalytic</note>
    </ligand>
</feature>
<dbReference type="InterPro" id="IPR045357">
    <property type="entry name" value="Aminopeptidase_N-like_N"/>
</dbReference>
<dbReference type="Pfam" id="PF01433">
    <property type="entry name" value="Peptidase_M1"/>
    <property type="match status" value="1"/>
</dbReference>
<dbReference type="eggNOG" id="KOG1046">
    <property type="taxonomic scope" value="Eukaryota"/>
</dbReference>
<feature type="chain" id="PRO_5009304980" description="Aminopeptidase" evidence="11">
    <location>
        <begin position="17"/>
        <end position="764"/>
    </location>
</feature>
<dbReference type="GO" id="GO:0043171">
    <property type="term" value="P:peptide catabolic process"/>
    <property type="evidence" value="ECO:0007669"/>
    <property type="project" value="TreeGrafter"/>
</dbReference>
<dbReference type="InterPro" id="IPR014782">
    <property type="entry name" value="Peptidase_M1_dom"/>
</dbReference>
<dbReference type="AlphaFoldDB" id="A0A1I7RVT3"/>
<evidence type="ECO:0000256" key="5">
    <source>
        <dbReference type="ARBA" id="ARBA00022833"/>
    </source>
</evidence>
<dbReference type="GO" id="GO:0005737">
    <property type="term" value="C:cytoplasm"/>
    <property type="evidence" value="ECO:0007669"/>
    <property type="project" value="TreeGrafter"/>
</dbReference>
<proteinExistence type="inferred from homology"/>
<comment type="cofactor">
    <cofactor evidence="8 10">
        <name>Zn(2+)</name>
        <dbReference type="ChEBI" id="CHEBI:29105"/>
    </cofactor>
    <text evidence="8 10">Binds 1 zinc ion per subunit.</text>
</comment>
<dbReference type="GO" id="GO:0008270">
    <property type="term" value="F:zinc ion binding"/>
    <property type="evidence" value="ECO:0007669"/>
    <property type="project" value="UniProtKB-UniRule"/>
</dbReference>
<dbReference type="GO" id="GO:0042277">
    <property type="term" value="F:peptide binding"/>
    <property type="evidence" value="ECO:0007669"/>
    <property type="project" value="TreeGrafter"/>
</dbReference>
<keyword evidence="4 10" id="KW-0378">Hydrolase</keyword>
<comment type="similarity">
    <text evidence="1 10">Belongs to the peptidase M1 family.</text>
</comment>
<keyword evidence="5 8" id="KW-0862">Zinc</keyword>
<feature type="binding site" evidence="8">
    <location>
        <position position="356"/>
    </location>
    <ligand>
        <name>Zn(2+)</name>
        <dbReference type="ChEBI" id="CHEBI:29105"/>
        <note>catalytic</note>
    </ligand>
</feature>
<dbReference type="SUPFAM" id="SSF55486">
    <property type="entry name" value="Metalloproteases ('zincins'), catalytic domain"/>
    <property type="match status" value="1"/>
</dbReference>
<evidence type="ECO:0000259" key="12">
    <source>
        <dbReference type="Pfam" id="PF01433"/>
    </source>
</evidence>
<feature type="domain" description="Peptidase M1 membrane alanine aminopeptidase" evidence="12">
    <location>
        <begin position="292"/>
        <end position="483"/>
    </location>
</feature>
<evidence type="ECO:0000256" key="10">
    <source>
        <dbReference type="RuleBase" id="RU364040"/>
    </source>
</evidence>
<dbReference type="PANTHER" id="PTHR11533">
    <property type="entry name" value="PROTEASE M1 ZINC METALLOPROTEASE"/>
    <property type="match status" value="1"/>
</dbReference>
<evidence type="ECO:0000256" key="11">
    <source>
        <dbReference type="SAM" id="SignalP"/>
    </source>
</evidence>
<feature type="binding site" evidence="8">
    <location>
        <position position="360"/>
    </location>
    <ligand>
        <name>Zn(2+)</name>
        <dbReference type="ChEBI" id="CHEBI:29105"/>
        <note>catalytic</note>
    </ligand>
</feature>
<dbReference type="CDD" id="cd09601">
    <property type="entry name" value="M1_APN-Q_like"/>
    <property type="match status" value="1"/>
</dbReference>
<evidence type="ECO:0000256" key="9">
    <source>
        <dbReference type="PIRSR" id="PIRSR634016-4"/>
    </source>
</evidence>